<dbReference type="PROSITE" id="PS01328">
    <property type="entry name" value="4HBCOA_THIOESTERASE"/>
    <property type="match status" value="1"/>
</dbReference>
<dbReference type="CDD" id="cd00586">
    <property type="entry name" value="4HBT"/>
    <property type="match status" value="1"/>
</dbReference>
<dbReference type="InterPro" id="IPR006683">
    <property type="entry name" value="Thioestr_dom"/>
</dbReference>
<dbReference type="InterPro" id="IPR006684">
    <property type="entry name" value="YbgC/YbaW"/>
</dbReference>
<dbReference type="RefSeq" id="WP_133773520.1">
    <property type="nucleotide sequence ID" value="NZ_SNZR01000015.1"/>
</dbReference>
<dbReference type="PANTHER" id="PTHR31793">
    <property type="entry name" value="4-HYDROXYBENZOYL-COA THIOESTERASE FAMILY MEMBER"/>
    <property type="match status" value="1"/>
</dbReference>
<gene>
    <name evidence="4" type="ORF">EV668_4085</name>
</gene>
<organism evidence="4 5">
    <name type="scientific">Enterovirga rhinocerotis</name>
    <dbReference type="NCBI Taxonomy" id="1339210"/>
    <lineage>
        <taxon>Bacteria</taxon>
        <taxon>Pseudomonadati</taxon>
        <taxon>Pseudomonadota</taxon>
        <taxon>Alphaproteobacteria</taxon>
        <taxon>Hyphomicrobiales</taxon>
        <taxon>Methylobacteriaceae</taxon>
        <taxon>Enterovirga</taxon>
    </lineage>
</organism>
<comment type="caution">
    <text evidence="4">The sequence shown here is derived from an EMBL/GenBank/DDBJ whole genome shotgun (WGS) entry which is preliminary data.</text>
</comment>
<evidence type="ECO:0000259" key="3">
    <source>
        <dbReference type="Pfam" id="PF03061"/>
    </source>
</evidence>
<dbReference type="SUPFAM" id="SSF54637">
    <property type="entry name" value="Thioesterase/thiol ester dehydrase-isomerase"/>
    <property type="match status" value="1"/>
</dbReference>
<sequence>MSFTHRLSIRVYYEDTDFSGVVYHASYLRFLERGRTEILRAAGVDQSMLHAEGQGLFFAVRRLTIDYLRPARMDDVLTVETRTTEVRGATLDIEQRILRGEEVLITASVLVASLSAGRPVRIPDALRLRLTAEAPETLPPYEASLEDTRSIPSS</sequence>
<dbReference type="Gene3D" id="3.10.129.10">
    <property type="entry name" value="Hotdog Thioesterase"/>
    <property type="match status" value="1"/>
</dbReference>
<dbReference type="InterPro" id="IPR008272">
    <property type="entry name" value="HB-CoA_thioesterase_AS"/>
</dbReference>
<accession>A0A4R7BSG5</accession>
<dbReference type="PIRSF" id="PIRSF003230">
    <property type="entry name" value="YbgC"/>
    <property type="match status" value="1"/>
</dbReference>
<keyword evidence="5" id="KW-1185">Reference proteome</keyword>
<keyword evidence="2" id="KW-0378">Hydrolase</keyword>
<dbReference type="EMBL" id="SNZR01000015">
    <property type="protein sequence ID" value="TDR88213.1"/>
    <property type="molecule type" value="Genomic_DNA"/>
</dbReference>
<proteinExistence type="inferred from homology"/>
<feature type="domain" description="Thioesterase" evidence="3">
    <location>
        <begin position="20"/>
        <end position="104"/>
    </location>
</feature>
<dbReference type="NCBIfam" id="TIGR00051">
    <property type="entry name" value="YbgC/FadM family acyl-CoA thioesterase"/>
    <property type="match status" value="1"/>
</dbReference>
<dbReference type="GO" id="GO:0047617">
    <property type="term" value="F:fatty acyl-CoA hydrolase activity"/>
    <property type="evidence" value="ECO:0007669"/>
    <property type="project" value="TreeGrafter"/>
</dbReference>
<dbReference type="OrthoDB" id="9808429at2"/>
<evidence type="ECO:0000313" key="4">
    <source>
        <dbReference type="EMBL" id="TDR88213.1"/>
    </source>
</evidence>
<dbReference type="AlphaFoldDB" id="A0A4R7BSG5"/>
<dbReference type="Pfam" id="PF03061">
    <property type="entry name" value="4HBT"/>
    <property type="match status" value="1"/>
</dbReference>
<dbReference type="Proteomes" id="UP000295122">
    <property type="component" value="Unassembled WGS sequence"/>
</dbReference>
<dbReference type="PANTHER" id="PTHR31793:SF37">
    <property type="entry name" value="ACYL-COA THIOESTER HYDROLASE YBGC"/>
    <property type="match status" value="1"/>
</dbReference>
<evidence type="ECO:0000313" key="5">
    <source>
        <dbReference type="Proteomes" id="UP000295122"/>
    </source>
</evidence>
<comment type="similarity">
    <text evidence="1">Belongs to the 4-hydroxybenzoyl-CoA thioesterase family.</text>
</comment>
<dbReference type="NCBIfam" id="TIGR02799">
    <property type="entry name" value="thio_ybgC"/>
    <property type="match status" value="1"/>
</dbReference>
<evidence type="ECO:0000256" key="1">
    <source>
        <dbReference type="ARBA" id="ARBA00005953"/>
    </source>
</evidence>
<evidence type="ECO:0000256" key="2">
    <source>
        <dbReference type="ARBA" id="ARBA00022801"/>
    </source>
</evidence>
<dbReference type="FunFam" id="3.10.129.10:FF:000004">
    <property type="entry name" value="Tol-pal system-associated acyl-CoA thioesterase"/>
    <property type="match status" value="1"/>
</dbReference>
<reference evidence="4 5" key="1">
    <citation type="submission" date="2019-03" db="EMBL/GenBank/DDBJ databases">
        <title>Genomic Encyclopedia of Type Strains, Phase IV (KMG-IV): sequencing the most valuable type-strain genomes for metagenomic binning, comparative biology and taxonomic classification.</title>
        <authorList>
            <person name="Goeker M."/>
        </authorList>
    </citation>
    <scope>NUCLEOTIDE SEQUENCE [LARGE SCALE GENOMIC DNA]</scope>
    <source>
        <strain evidence="4 5">DSM 25903</strain>
    </source>
</reference>
<protein>
    <submittedName>
        <fullName evidence="4">(3S)-malyl-CoA thioesterase</fullName>
    </submittedName>
</protein>
<name>A0A4R7BSG5_9HYPH</name>
<dbReference type="InterPro" id="IPR050563">
    <property type="entry name" value="4-hydroxybenzoyl-CoA_TE"/>
</dbReference>
<dbReference type="InterPro" id="IPR014166">
    <property type="entry name" value="Tol-Pal_acyl-CoA_thioesterase"/>
</dbReference>
<dbReference type="InterPro" id="IPR029069">
    <property type="entry name" value="HotDog_dom_sf"/>
</dbReference>